<evidence type="ECO:0000256" key="1">
    <source>
        <dbReference type="SAM" id="MobiDB-lite"/>
    </source>
</evidence>
<keyword evidence="2" id="KW-0812">Transmembrane</keyword>
<reference evidence="3" key="1">
    <citation type="submission" date="2017-08" db="EMBL/GenBank/DDBJ databases">
        <authorList>
            <person name="Polle J.E."/>
            <person name="Barry K."/>
            <person name="Cushman J."/>
            <person name="Schmutz J."/>
            <person name="Tran D."/>
            <person name="Hathwaick L.T."/>
            <person name="Yim W.C."/>
            <person name="Jenkins J."/>
            <person name="Mckie-Krisberg Z.M."/>
            <person name="Prochnik S."/>
            <person name="Lindquist E."/>
            <person name="Dockter R.B."/>
            <person name="Adam C."/>
            <person name="Molina H."/>
            <person name="Bunkerborg J."/>
            <person name="Jin E."/>
            <person name="Buchheim M."/>
            <person name="Magnuson J."/>
        </authorList>
    </citation>
    <scope>NUCLEOTIDE SEQUENCE</scope>
    <source>
        <strain evidence="3">CCAP 19/18</strain>
    </source>
</reference>
<accession>A0ABQ7G8U2</accession>
<sequence>MGLWNMIISQTSQSHAKLWIFGTLATGAAFVIGDMFTGSMMKEERALPGPQHRGRHPDDERVASGRQARLVSIIKDIQEGRGDAHWQAAMRGTLLAHPTQENKTQGIDNELAARLKGNAEASR</sequence>
<evidence type="ECO:0000313" key="4">
    <source>
        <dbReference type="Proteomes" id="UP000815325"/>
    </source>
</evidence>
<proteinExistence type="predicted"/>
<keyword evidence="2" id="KW-1133">Transmembrane helix</keyword>
<comment type="caution">
    <text evidence="3">The sequence shown here is derived from an EMBL/GenBank/DDBJ whole genome shotgun (WGS) entry which is preliminary data.</text>
</comment>
<keyword evidence="2" id="KW-0472">Membrane</keyword>
<protein>
    <submittedName>
        <fullName evidence="3">Uncharacterized protein</fullName>
    </submittedName>
</protein>
<organism evidence="3 4">
    <name type="scientific">Dunaliella salina</name>
    <name type="common">Green alga</name>
    <name type="synonym">Protococcus salinus</name>
    <dbReference type="NCBI Taxonomy" id="3046"/>
    <lineage>
        <taxon>Eukaryota</taxon>
        <taxon>Viridiplantae</taxon>
        <taxon>Chlorophyta</taxon>
        <taxon>core chlorophytes</taxon>
        <taxon>Chlorophyceae</taxon>
        <taxon>CS clade</taxon>
        <taxon>Chlamydomonadales</taxon>
        <taxon>Dunaliellaceae</taxon>
        <taxon>Dunaliella</taxon>
    </lineage>
</organism>
<dbReference type="EMBL" id="MU069984">
    <property type="protein sequence ID" value="KAF5831024.1"/>
    <property type="molecule type" value="Genomic_DNA"/>
</dbReference>
<keyword evidence="4" id="KW-1185">Reference proteome</keyword>
<feature type="region of interest" description="Disordered" evidence="1">
    <location>
        <begin position="45"/>
        <end position="64"/>
    </location>
</feature>
<evidence type="ECO:0000313" key="3">
    <source>
        <dbReference type="EMBL" id="KAF5831024.1"/>
    </source>
</evidence>
<name>A0ABQ7G8U2_DUNSA</name>
<gene>
    <name evidence="3" type="ORF">DUNSADRAFT_13693</name>
</gene>
<dbReference type="Proteomes" id="UP000815325">
    <property type="component" value="Unassembled WGS sequence"/>
</dbReference>
<feature type="transmembrane region" description="Helical" evidence="2">
    <location>
        <begin position="18"/>
        <end position="37"/>
    </location>
</feature>
<evidence type="ECO:0000256" key="2">
    <source>
        <dbReference type="SAM" id="Phobius"/>
    </source>
</evidence>